<gene>
    <name evidence="2" type="ORF">H6G24_30765</name>
</gene>
<dbReference type="InterPro" id="IPR002686">
    <property type="entry name" value="Transposase_17"/>
</dbReference>
<protein>
    <submittedName>
        <fullName evidence="2">Transposase</fullName>
    </submittedName>
</protein>
<organism evidence="2 3">
    <name type="scientific">Calothrix parietina FACHB-288</name>
    <dbReference type="NCBI Taxonomy" id="2692896"/>
    <lineage>
        <taxon>Bacteria</taxon>
        <taxon>Bacillati</taxon>
        <taxon>Cyanobacteriota</taxon>
        <taxon>Cyanophyceae</taxon>
        <taxon>Nostocales</taxon>
        <taxon>Calotrichaceae</taxon>
        <taxon>Calothrix</taxon>
    </lineage>
</organism>
<dbReference type="EMBL" id="JACJQH010000068">
    <property type="protein sequence ID" value="MBD2199806.1"/>
    <property type="molecule type" value="Genomic_DNA"/>
</dbReference>
<dbReference type="Gene3D" id="3.30.70.1290">
    <property type="entry name" value="Transposase IS200-like"/>
    <property type="match status" value="1"/>
</dbReference>
<reference evidence="2 3" key="1">
    <citation type="journal article" date="2020" name="ISME J.">
        <title>Comparative genomics reveals insights into cyanobacterial evolution and habitat adaptation.</title>
        <authorList>
            <person name="Chen M.Y."/>
            <person name="Teng W.K."/>
            <person name="Zhao L."/>
            <person name="Hu C.X."/>
            <person name="Zhou Y.K."/>
            <person name="Han B.P."/>
            <person name="Song L.R."/>
            <person name="Shu W.S."/>
        </authorList>
    </citation>
    <scope>NUCLEOTIDE SEQUENCE [LARGE SCALE GENOMIC DNA]</scope>
    <source>
        <strain evidence="2 3">FACHB-288</strain>
    </source>
</reference>
<dbReference type="InterPro" id="IPR036515">
    <property type="entry name" value="Transposase_17_sf"/>
</dbReference>
<accession>A0ABR8AID7</accession>
<evidence type="ECO:0000313" key="3">
    <source>
        <dbReference type="Proteomes" id="UP000658514"/>
    </source>
</evidence>
<dbReference type="Proteomes" id="UP000658514">
    <property type="component" value="Unassembled WGS sequence"/>
</dbReference>
<proteinExistence type="predicted"/>
<dbReference type="PANTHER" id="PTHR36966:SF1">
    <property type="entry name" value="REP-ASSOCIATED TYROSINE TRANSPOSASE"/>
    <property type="match status" value="1"/>
</dbReference>
<evidence type="ECO:0000259" key="1">
    <source>
        <dbReference type="SMART" id="SM01321"/>
    </source>
</evidence>
<dbReference type="PANTHER" id="PTHR36966">
    <property type="entry name" value="REP-ASSOCIATED TYROSINE TRANSPOSASE"/>
    <property type="match status" value="1"/>
</dbReference>
<dbReference type="SUPFAM" id="SSF143422">
    <property type="entry name" value="Transposase IS200-like"/>
    <property type="match status" value="1"/>
</dbReference>
<dbReference type="SMART" id="SM01321">
    <property type="entry name" value="Y1_Tnp"/>
    <property type="match status" value="1"/>
</dbReference>
<keyword evidence="3" id="KW-1185">Reference proteome</keyword>
<name>A0ABR8AID7_9CYAN</name>
<feature type="domain" description="Transposase IS200-like" evidence="1">
    <location>
        <begin position="21"/>
        <end position="172"/>
    </location>
</feature>
<comment type="caution">
    <text evidence="2">The sequence shown here is derived from an EMBL/GenBank/DDBJ whole genome shotgun (WGS) entry which is preliminary data.</text>
</comment>
<evidence type="ECO:0000313" key="2">
    <source>
        <dbReference type="EMBL" id="MBD2199806.1"/>
    </source>
</evidence>
<dbReference type="InterPro" id="IPR052715">
    <property type="entry name" value="RAYT_transposase"/>
</dbReference>
<sequence length="198" mass="23084">MPYDPQKHHRRSIRLKGYNYTQTGAYFITICTKGRQCLFGNVVQGEMQLNTLGYIAFNCWQTIPDHFPHIALDTFIIMPNHVHGILIIIDNSVGGLHCYPFNQNIEYNIGKFGKPLPGSISTVIGSYKSVVSKRINIIWQTHSQSIWQRNFYELIGREEKSINNIREYIVNNPRRWADDPENPRHNSDIQDYLFNIPF</sequence>